<dbReference type="InterPro" id="IPR000835">
    <property type="entry name" value="HTH_MarR-typ"/>
</dbReference>
<keyword evidence="3" id="KW-0804">Transcription</keyword>
<proteinExistence type="predicted"/>
<dbReference type="PANTHER" id="PTHR42756">
    <property type="entry name" value="TRANSCRIPTIONAL REGULATOR, MARR"/>
    <property type="match status" value="1"/>
</dbReference>
<organism evidence="5 6">
    <name type="scientific">Secundilactobacillus paracollinoides</name>
    <dbReference type="NCBI Taxonomy" id="240427"/>
    <lineage>
        <taxon>Bacteria</taxon>
        <taxon>Bacillati</taxon>
        <taxon>Bacillota</taxon>
        <taxon>Bacilli</taxon>
        <taxon>Lactobacillales</taxon>
        <taxon>Lactobacillaceae</taxon>
        <taxon>Secundilactobacillus</taxon>
    </lineage>
</organism>
<dbReference type="KEGG" id="lpd:AYR62_03190"/>
<sequence length="163" mass="18129">MVHYTQMIIIQVAGKRTGTVNMTTQEPADLVQQVAELNYAIVKWLNTNLKAFGVTATNYFYVMKIGAHPGIVQNQLNTIIKVNPSTVTRAINHLIEDGFIIKEADPDDHRATRLRLSQMGETRASQITTVLDRLNGYLLDSAGQSLPPYDQILNLRHALAGID</sequence>
<dbReference type="InterPro" id="IPR036390">
    <property type="entry name" value="WH_DNA-bd_sf"/>
</dbReference>
<feature type="domain" description="HTH marR-type" evidence="4">
    <location>
        <begin position="27"/>
        <end position="163"/>
    </location>
</feature>
<name>A0A1B2J242_9LACO</name>
<dbReference type="PANTHER" id="PTHR42756:SF1">
    <property type="entry name" value="TRANSCRIPTIONAL REPRESSOR OF EMRAB OPERON"/>
    <property type="match status" value="1"/>
</dbReference>
<dbReference type="InterPro" id="IPR036388">
    <property type="entry name" value="WH-like_DNA-bd_sf"/>
</dbReference>
<dbReference type="EMBL" id="CP014924">
    <property type="protein sequence ID" value="ANZ68318.1"/>
    <property type="molecule type" value="Genomic_DNA"/>
</dbReference>
<keyword evidence="1" id="KW-0805">Transcription regulation</keyword>
<dbReference type="PROSITE" id="PS50995">
    <property type="entry name" value="HTH_MARR_2"/>
    <property type="match status" value="1"/>
</dbReference>
<dbReference type="GO" id="GO:0003700">
    <property type="term" value="F:DNA-binding transcription factor activity"/>
    <property type="evidence" value="ECO:0007669"/>
    <property type="project" value="InterPro"/>
</dbReference>
<evidence type="ECO:0000256" key="1">
    <source>
        <dbReference type="ARBA" id="ARBA00023015"/>
    </source>
</evidence>
<dbReference type="Gene3D" id="1.10.10.10">
    <property type="entry name" value="Winged helix-like DNA-binding domain superfamily/Winged helix DNA-binding domain"/>
    <property type="match status" value="1"/>
</dbReference>
<accession>A0A1B2J242</accession>
<dbReference type="GO" id="GO:0003677">
    <property type="term" value="F:DNA binding"/>
    <property type="evidence" value="ECO:0007669"/>
    <property type="project" value="UniProtKB-KW"/>
</dbReference>
<evidence type="ECO:0000256" key="2">
    <source>
        <dbReference type="ARBA" id="ARBA00023125"/>
    </source>
</evidence>
<evidence type="ECO:0000259" key="4">
    <source>
        <dbReference type="PROSITE" id="PS50995"/>
    </source>
</evidence>
<evidence type="ECO:0000256" key="3">
    <source>
        <dbReference type="ARBA" id="ARBA00023163"/>
    </source>
</evidence>
<dbReference type="SUPFAM" id="SSF46785">
    <property type="entry name" value="Winged helix' DNA-binding domain"/>
    <property type="match status" value="1"/>
</dbReference>
<keyword evidence="2" id="KW-0238">DNA-binding</keyword>
<reference evidence="5 6" key="1">
    <citation type="submission" date="2016-03" db="EMBL/GenBank/DDBJ databases">
        <title>Pediococcus and Lactobacillus from brewery environment - whole genome sequencing and assembly.</title>
        <authorList>
            <person name="Behr J."/>
            <person name="Geissler A.J."/>
            <person name="Vogel R.F."/>
        </authorList>
    </citation>
    <scope>NUCLEOTIDE SEQUENCE [LARGE SCALE GENOMIC DNA]</scope>
    <source>
        <strain evidence="5 6">TMW 1.1995</strain>
    </source>
</reference>
<dbReference type="SMART" id="SM00347">
    <property type="entry name" value="HTH_MARR"/>
    <property type="match status" value="1"/>
</dbReference>
<evidence type="ECO:0000313" key="6">
    <source>
        <dbReference type="Proteomes" id="UP000093267"/>
    </source>
</evidence>
<protein>
    <recommendedName>
        <fullName evidence="4">HTH marR-type domain-containing protein</fullName>
    </recommendedName>
</protein>
<keyword evidence="6" id="KW-1185">Reference proteome</keyword>
<gene>
    <name evidence="5" type="ORF">AYR63_15085</name>
</gene>
<dbReference type="Pfam" id="PF01047">
    <property type="entry name" value="MarR"/>
    <property type="match status" value="1"/>
</dbReference>
<dbReference type="AlphaFoldDB" id="A0A1B2J242"/>
<dbReference type="OrthoDB" id="6462103at2"/>
<dbReference type="Proteomes" id="UP000093267">
    <property type="component" value="Chromosome"/>
</dbReference>
<evidence type="ECO:0000313" key="5">
    <source>
        <dbReference type="EMBL" id="ANZ68318.1"/>
    </source>
</evidence>